<dbReference type="GO" id="GO:0007585">
    <property type="term" value="P:respiratory gaseous exchange by respiratory system"/>
    <property type="evidence" value="ECO:0007669"/>
    <property type="project" value="UniProtKB-KW"/>
</dbReference>
<dbReference type="InterPro" id="IPR003119">
    <property type="entry name" value="SAP_A"/>
</dbReference>
<dbReference type="PRINTS" id="PR01797">
    <property type="entry name" value="SAPOSIN"/>
</dbReference>
<evidence type="ECO:0000256" key="5">
    <source>
        <dbReference type="ARBA" id="ARBA00022713"/>
    </source>
</evidence>
<keyword evidence="5" id="KW-0305">Gaseous exchange</keyword>
<evidence type="ECO:0000256" key="9">
    <source>
        <dbReference type="ARBA" id="ARBA00023180"/>
    </source>
</evidence>
<evidence type="ECO:0000256" key="2">
    <source>
        <dbReference type="ARBA" id="ARBA00011748"/>
    </source>
</evidence>
<feature type="chain" id="PRO_5038931888" description="Pulmonary surfactant-associated protein B" evidence="13">
    <location>
        <begin position="19"/>
        <end position="525"/>
    </location>
</feature>
<comment type="function">
    <text evidence="10">Pulmonary surfactant-associated proteins promote alveolar stability by lowering the surface tension at the air-liquid interface in the peripheral air spaces. SP-B increases the collapse pressure of palmitic acid to nearly 70 millinewtons per meter.</text>
</comment>
<dbReference type="PANTHER" id="PTHR11480">
    <property type="entry name" value="SAPOSIN-RELATED"/>
    <property type="match status" value="1"/>
</dbReference>
<dbReference type="SUPFAM" id="SSF47862">
    <property type="entry name" value="Saposin"/>
    <property type="match status" value="4"/>
</dbReference>
<keyword evidence="17" id="KW-1185">Reference proteome</keyword>
<dbReference type="Pfam" id="PF02199">
    <property type="entry name" value="SapA"/>
    <property type="match status" value="3"/>
</dbReference>
<dbReference type="InterPro" id="IPR008373">
    <property type="entry name" value="Saposin"/>
</dbReference>
<evidence type="ECO:0000256" key="12">
    <source>
        <dbReference type="ARBA" id="ARBA00041785"/>
    </source>
</evidence>
<evidence type="ECO:0000256" key="10">
    <source>
        <dbReference type="ARBA" id="ARBA00037221"/>
    </source>
</evidence>
<dbReference type="PANTHER" id="PTHR11480:SF33">
    <property type="entry name" value="PULMONARY SURFACTANT-ASSOCIATED PROTEIN B"/>
    <property type="match status" value="1"/>
</dbReference>
<evidence type="ECO:0000256" key="1">
    <source>
        <dbReference type="ARBA" id="ARBA00004364"/>
    </source>
</evidence>
<dbReference type="GO" id="GO:0005764">
    <property type="term" value="C:lysosome"/>
    <property type="evidence" value="ECO:0007669"/>
    <property type="project" value="InterPro"/>
</dbReference>
<feature type="signal peptide" evidence="13">
    <location>
        <begin position="1"/>
        <end position="18"/>
    </location>
</feature>
<keyword evidence="3" id="KW-0767">Surface film</keyword>
<comment type="subcellular location">
    <subcellularLocation>
        <location evidence="1">Secreted</location>
        <location evidence="1">Extracellular space</location>
        <location evidence="1">Surface film</location>
    </subcellularLocation>
</comment>
<accession>A0A9D3XD71</accession>
<organism evidence="16 17">
    <name type="scientific">Mauremys mutica</name>
    <name type="common">yellowpond turtle</name>
    <dbReference type="NCBI Taxonomy" id="74926"/>
    <lineage>
        <taxon>Eukaryota</taxon>
        <taxon>Metazoa</taxon>
        <taxon>Chordata</taxon>
        <taxon>Craniata</taxon>
        <taxon>Vertebrata</taxon>
        <taxon>Euteleostomi</taxon>
        <taxon>Archelosauria</taxon>
        <taxon>Testudinata</taxon>
        <taxon>Testudines</taxon>
        <taxon>Cryptodira</taxon>
        <taxon>Durocryptodira</taxon>
        <taxon>Testudinoidea</taxon>
        <taxon>Geoemydidae</taxon>
        <taxon>Geoemydinae</taxon>
        <taxon>Mauremys</taxon>
    </lineage>
</organism>
<feature type="domain" description="Saposin B-type" evidence="14">
    <location>
        <begin position="66"/>
        <end position="147"/>
    </location>
</feature>
<dbReference type="PROSITE" id="PS50015">
    <property type="entry name" value="SAP_B"/>
    <property type="match status" value="4"/>
</dbReference>
<dbReference type="SMART" id="SM00741">
    <property type="entry name" value="SapB"/>
    <property type="match status" value="4"/>
</dbReference>
<feature type="domain" description="Saposin B-type" evidence="14">
    <location>
        <begin position="407"/>
        <end position="487"/>
    </location>
</feature>
<dbReference type="GO" id="GO:0005576">
    <property type="term" value="C:extracellular region"/>
    <property type="evidence" value="ECO:0007669"/>
    <property type="project" value="UniProtKB-SubCell"/>
</dbReference>
<dbReference type="PROSITE" id="PS51110">
    <property type="entry name" value="SAP_A"/>
    <property type="match status" value="3"/>
</dbReference>
<dbReference type="Pfam" id="PF03489">
    <property type="entry name" value="SapB_2"/>
    <property type="match status" value="4"/>
</dbReference>
<dbReference type="InterPro" id="IPR008139">
    <property type="entry name" value="SaposinB_dom"/>
</dbReference>
<feature type="domain" description="Saposin A-type" evidence="15">
    <location>
        <begin position="154"/>
        <end position="194"/>
    </location>
</feature>
<evidence type="ECO:0000256" key="8">
    <source>
        <dbReference type="ARBA" id="ARBA00023157"/>
    </source>
</evidence>
<keyword evidence="4" id="KW-0964">Secreted</keyword>
<dbReference type="InterPro" id="IPR011001">
    <property type="entry name" value="Saposin-like"/>
</dbReference>
<name>A0A9D3XD71_9SAUR</name>
<dbReference type="GO" id="GO:0006665">
    <property type="term" value="P:sphingolipid metabolic process"/>
    <property type="evidence" value="ECO:0007669"/>
    <property type="project" value="InterPro"/>
</dbReference>
<sequence length="525" mass="56639">MMAVLLLLSLLVGPTALALPGEPPECLQGPEFWCRDMATAAQCGQLQFCLEYDWNELPEGADERHPLVKCWVCKKIISKLKKMVSNTHNTSSVAMAIKKICSTFRSGFAAKCHRVVDRYVQPIEDGLAQDLEPRDICVSINMCKSQGHPALAGSPLTQQGCAEGPTFWCRSLATAVRCGAVQICAQAGWNQAAKAGLEDMCADCGQIITILTRMAKDSAFKEGIQKYLTHECTLLPLHTLVPHCQKVVDTYFTLFIACLEGQIKPASICGSLGLCPTDPLQDQSQDKCILQLLQGLHLYLPDGQTQGGHSKDLPFPLPLCWMCRSFVGRIESTIPKGAIAKSMSQLCRLLPGTIGGMCQHVMEKYTTTVLDLILDKLGPRLICGMLLMCATGENGGPDPPLVPLLAQSAECQACVAVLGLAKSAVQANSTVADVEVALVRACSGAHQGWQECKSFMEQHWPQLLTLLPKAWDPQSTCQELGACEAGTGPAPGPEGCMLGPAYWCSSLETAKQCQAVQHCQAHGWA</sequence>
<evidence type="ECO:0000256" key="6">
    <source>
        <dbReference type="ARBA" id="ARBA00022729"/>
    </source>
</evidence>
<evidence type="ECO:0000259" key="14">
    <source>
        <dbReference type="PROSITE" id="PS50015"/>
    </source>
</evidence>
<feature type="domain" description="Saposin A-type" evidence="15">
    <location>
        <begin position="489"/>
        <end position="525"/>
    </location>
</feature>
<evidence type="ECO:0000256" key="3">
    <source>
        <dbReference type="ARBA" id="ARBA00022439"/>
    </source>
</evidence>
<reference evidence="16" key="1">
    <citation type="submission" date="2021-09" db="EMBL/GenBank/DDBJ databases">
        <title>The genome of Mauremys mutica provides insights into the evolution of semi-aquatic lifestyle.</title>
        <authorList>
            <person name="Gong S."/>
            <person name="Gao Y."/>
        </authorList>
    </citation>
    <scope>NUCLEOTIDE SEQUENCE</scope>
    <source>
        <strain evidence="16">MM-2020</strain>
        <tissue evidence="16">Muscle</tissue>
    </source>
</reference>
<comment type="subunit">
    <text evidence="2">Homodimer; disulfide-linked.</text>
</comment>
<keyword evidence="7" id="KW-0677">Repeat</keyword>
<keyword evidence="6 13" id="KW-0732">Signal</keyword>
<feature type="domain" description="Saposin B-type" evidence="14">
    <location>
        <begin position="197"/>
        <end position="279"/>
    </location>
</feature>
<evidence type="ECO:0000259" key="15">
    <source>
        <dbReference type="PROSITE" id="PS51110"/>
    </source>
</evidence>
<evidence type="ECO:0000256" key="11">
    <source>
        <dbReference type="ARBA" id="ARBA00041094"/>
    </source>
</evidence>
<dbReference type="InterPro" id="IPR051428">
    <property type="entry name" value="Sphingo_Act-Surfact_Prot"/>
</dbReference>
<dbReference type="AlphaFoldDB" id="A0A9D3XD71"/>
<dbReference type="SMART" id="SM00162">
    <property type="entry name" value="SAPA"/>
    <property type="match status" value="3"/>
</dbReference>
<dbReference type="GO" id="GO:0016020">
    <property type="term" value="C:membrane"/>
    <property type="evidence" value="ECO:0007669"/>
    <property type="project" value="GOC"/>
</dbReference>
<keyword evidence="8" id="KW-1015">Disulfide bond</keyword>
<protein>
    <recommendedName>
        <fullName evidence="11">Pulmonary surfactant-associated protein B</fullName>
    </recommendedName>
    <alternativeName>
        <fullName evidence="12">Pulmonary surfactant-associated proteolipid SPL(Phe)</fullName>
    </alternativeName>
</protein>
<gene>
    <name evidence="16" type="ORF">KIL84_010905</name>
</gene>
<evidence type="ECO:0000313" key="17">
    <source>
        <dbReference type="Proteomes" id="UP000827986"/>
    </source>
</evidence>
<comment type="caution">
    <text evidence="16">The sequence shown here is derived from an EMBL/GenBank/DDBJ whole genome shotgun (WGS) entry which is preliminary data.</text>
</comment>
<feature type="domain" description="Saposin B-type" evidence="14">
    <location>
        <begin position="316"/>
        <end position="393"/>
    </location>
</feature>
<evidence type="ECO:0000313" key="16">
    <source>
        <dbReference type="EMBL" id="KAH1177203.1"/>
    </source>
</evidence>
<feature type="domain" description="Saposin A-type" evidence="15">
    <location>
        <begin position="19"/>
        <end position="59"/>
    </location>
</feature>
<dbReference type="Gene3D" id="1.10.225.10">
    <property type="entry name" value="Saposin-like"/>
    <property type="match status" value="4"/>
</dbReference>
<dbReference type="EMBL" id="JAHDVG010000474">
    <property type="protein sequence ID" value="KAH1177203.1"/>
    <property type="molecule type" value="Genomic_DNA"/>
</dbReference>
<keyword evidence="9" id="KW-0325">Glycoprotein</keyword>
<dbReference type="Proteomes" id="UP000827986">
    <property type="component" value="Unassembled WGS sequence"/>
</dbReference>
<dbReference type="FunFam" id="1.10.225.10:FF:000008">
    <property type="entry name" value="Pulmonary surfactant-associated protein B"/>
    <property type="match status" value="1"/>
</dbReference>
<proteinExistence type="predicted"/>
<evidence type="ECO:0000256" key="13">
    <source>
        <dbReference type="SAM" id="SignalP"/>
    </source>
</evidence>
<evidence type="ECO:0000256" key="4">
    <source>
        <dbReference type="ARBA" id="ARBA00022525"/>
    </source>
</evidence>
<dbReference type="InterPro" id="IPR008138">
    <property type="entry name" value="SapB_2"/>
</dbReference>
<evidence type="ECO:0000256" key="7">
    <source>
        <dbReference type="ARBA" id="ARBA00022737"/>
    </source>
</evidence>